<dbReference type="Proteomes" id="UP000249056">
    <property type="component" value="Unassembled WGS sequence"/>
</dbReference>
<comment type="caution">
    <text evidence="1">The sequence shown here is derived from an EMBL/GenBank/DDBJ whole genome shotgun (WGS) entry which is preliminary data.</text>
</comment>
<gene>
    <name evidence="1" type="ORF">DID88_000470</name>
</gene>
<accession>A0A395II30</accession>
<reference evidence="1 2" key="1">
    <citation type="submission" date="2018-06" db="EMBL/GenBank/DDBJ databases">
        <title>Genome Sequence of the Brown Rot Fungal Pathogen Monilinia fructigena.</title>
        <authorList>
            <person name="Landi L."/>
            <person name="De Miccolis Angelini R.M."/>
            <person name="Pollastro S."/>
            <person name="Abate D."/>
            <person name="Faretra F."/>
            <person name="Romanazzi G."/>
        </authorList>
    </citation>
    <scope>NUCLEOTIDE SEQUENCE [LARGE SCALE GENOMIC DNA]</scope>
    <source>
        <strain evidence="1 2">Mfrg269</strain>
    </source>
</reference>
<organism evidence="1 2">
    <name type="scientific">Monilinia fructigena</name>
    <dbReference type="NCBI Taxonomy" id="38457"/>
    <lineage>
        <taxon>Eukaryota</taxon>
        <taxon>Fungi</taxon>
        <taxon>Dikarya</taxon>
        <taxon>Ascomycota</taxon>
        <taxon>Pezizomycotina</taxon>
        <taxon>Leotiomycetes</taxon>
        <taxon>Helotiales</taxon>
        <taxon>Sclerotiniaceae</taxon>
        <taxon>Monilinia</taxon>
    </lineage>
</organism>
<protein>
    <submittedName>
        <fullName evidence="1">Uncharacterized protein</fullName>
    </submittedName>
</protein>
<evidence type="ECO:0000313" key="1">
    <source>
        <dbReference type="EMBL" id="RAL59841.1"/>
    </source>
</evidence>
<keyword evidence="2" id="KW-1185">Reference proteome</keyword>
<sequence length="69" mass="7786">MDDGAFPAVFGSGDLCRRGVPILNRSLSISTLRLTVCIQTVPIYRFHDVDVHRVIMPYSKESVKVFVVY</sequence>
<dbReference type="EMBL" id="QKRW01000047">
    <property type="protein sequence ID" value="RAL59841.1"/>
    <property type="molecule type" value="Genomic_DNA"/>
</dbReference>
<proteinExistence type="predicted"/>
<evidence type="ECO:0000313" key="2">
    <source>
        <dbReference type="Proteomes" id="UP000249056"/>
    </source>
</evidence>
<name>A0A395II30_9HELO</name>
<dbReference type="AlphaFoldDB" id="A0A395II30"/>